<organism evidence="1 2">
    <name type="scientific">Bacteroides muris</name>
    <name type="common">ex Afrizal et al. 2022</name>
    <dbReference type="NCBI Taxonomy" id="2516960"/>
    <lineage>
        <taxon>Bacteria</taxon>
        <taxon>Pseudomonadati</taxon>
        <taxon>Bacteroidota</taxon>
        <taxon>Bacteroidia</taxon>
        <taxon>Bacteroidales</taxon>
        <taxon>Bacteroidaceae</taxon>
        <taxon>Bacteroides</taxon>
    </lineage>
</organism>
<gene>
    <name evidence="1" type="ORF">E5355_18140</name>
</gene>
<reference evidence="1 2" key="1">
    <citation type="submission" date="2019-04" db="EMBL/GenBank/DDBJ databases">
        <title>Microbes associate with the intestines of laboratory mice.</title>
        <authorList>
            <person name="Navarre W."/>
            <person name="Wong E."/>
            <person name="Huang K."/>
            <person name="Tropini C."/>
            <person name="Ng K."/>
            <person name="Yu B."/>
        </authorList>
    </citation>
    <scope>NUCLEOTIDE SEQUENCE [LARGE SCALE GENOMIC DNA]</scope>
    <source>
        <strain evidence="1 2">NM69_E16B</strain>
    </source>
</reference>
<accession>A0A4S2ADA8</accession>
<dbReference type="AlphaFoldDB" id="A0A4S2ADA8"/>
<comment type="caution">
    <text evidence="1">The sequence shown here is derived from an EMBL/GenBank/DDBJ whole genome shotgun (WGS) entry which is preliminary data.</text>
</comment>
<name>A0A4S2ADA8_9BACE</name>
<protein>
    <submittedName>
        <fullName evidence="1">6-bladed beta-propeller</fullName>
    </submittedName>
</protein>
<dbReference type="SUPFAM" id="SSF101898">
    <property type="entry name" value="NHL repeat"/>
    <property type="match status" value="1"/>
</dbReference>
<dbReference type="Pfam" id="PF17170">
    <property type="entry name" value="DUF5128"/>
    <property type="match status" value="1"/>
</dbReference>
<keyword evidence="2" id="KW-1185">Reference proteome</keyword>
<dbReference type="Gene3D" id="2.120.10.30">
    <property type="entry name" value="TolB, C-terminal domain"/>
    <property type="match status" value="1"/>
</dbReference>
<dbReference type="EMBL" id="SRYZ01000074">
    <property type="protein sequence ID" value="TGX98717.1"/>
    <property type="molecule type" value="Genomic_DNA"/>
</dbReference>
<dbReference type="InterPro" id="IPR011042">
    <property type="entry name" value="6-blade_b-propeller_TolB-like"/>
</dbReference>
<sequence length="366" mass="42082">MYRMKLKYVVFILVLWALGAGGCDKERKNHLSVPMEVIDFTTLEMRVLSEILDEKESEYVLLKSGNVKELLGRIDKMKVVDDKIYIADTRMRSLVVYDCMGNYLAQVGIRGQGPKEYVNLSDFDVDANGNVYVLDGRLNKMLQYNNDYECVEECMLPFEADILATLDNDSLLLGLSSWNRGDGAGHKIALVDKKGKIGQTYLDYDRFVDPAYWISNYTFADAGSQLAYNQTIDNNIYILSRKGELEKVFFIDFGKDNVPNQDKIDIETKLKNYDNYCLIRKILAVTDKYIIGFIWQHRQTKPFVIDYRLKKCYMGEAISDIDRRVGCGYSNGTMISYIDSENEELPDSVNQFVRNDGFVLKFSKLN</sequence>
<proteinExistence type="predicted"/>
<evidence type="ECO:0000313" key="2">
    <source>
        <dbReference type="Proteomes" id="UP000310532"/>
    </source>
</evidence>
<dbReference type="Proteomes" id="UP000310532">
    <property type="component" value="Unassembled WGS sequence"/>
</dbReference>
<dbReference type="PROSITE" id="PS51257">
    <property type="entry name" value="PROKAR_LIPOPROTEIN"/>
    <property type="match status" value="1"/>
</dbReference>
<evidence type="ECO:0000313" key="1">
    <source>
        <dbReference type="EMBL" id="TGX98717.1"/>
    </source>
</evidence>